<dbReference type="PANTHER" id="PTHR43222">
    <property type="entry name" value="NUDIX HYDROLASE 23"/>
    <property type="match status" value="1"/>
</dbReference>
<proteinExistence type="predicted"/>
<evidence type="ECO:0000313" key="2">
    <source>
        <dbReference type="EMBL" id="MCA9385636.1"/>
    </source>
</evidence>
<evidence type="ECO:0000313" key="3">
    <source>
        <dbReference type="Proteomes" id="UP000754563"/>
    </source>
</evidence>
<reference evidence="2" key="1">
    <citation type="submission" date="2020-04" db="EMBL/GenBank/DDBJ databases">
        <authorList>
            <person name="Zhang T."/>
        </authorList>
    </citation>
    <scope>NUCLEOTIDE SEQUENCE</scope>
    <source>
        <strain evidence="2">HKST-UBA11</strain>
    </source>
</reference>
<evidence type="ECO:0000259" key="1">
    <source>
        <dbReference type="PROSITE" id="PS51462"/>
    </source>
</evidence>
<name>A0A955L8H0_9BACT</name>
<dbReference type="PROSITE" id="PS51462">
    <property type="entry name" value="NUDIX"/>
    <property type="match status" value="1"/>
</dbReference>
<dbReference type="AlphaFoldDB" id="A0A955L8H0"/>
<sequence>MHSNPFTFCPHCSGETISEVSEGKLLCSQCEFILYFNPSPCIALVTFSPEDKLLLTRRAKNPGQGKLGLPGGFCEHNETFEQTLKREVREELSVSLSDIHYLTSKFDTYEYKGITYSTLCVIFTAKLATYELDSISDELDDILYYNLRDVPLEELAFASQIELIKELQNK</sequence>
<dbReference type="EMBL" id="JAGQLH010000032">
    <property type="protein sequence ID" value="MCA9385636.1"/>
    <property type="molecule type" value="Genomic_DNA"/>
</dbReference>
<feature type="domain" description="Nudix hydrolase" evidence="1">
    <location>
        <begin position="34"/>
        <end position="168"/>
    </location>
</feature>
<dbReference type="CDD" id="cd04681">
    <property type="entry name" value="NUDIX_Hydrolase"/>
    <property type="match status" value="1"/>
</dbReference>
<gene>
    <name evidence="2" type="ORF">KC717_03235</name>
</gene>
<dbReference type="SUPFAM" id="SSF55811">
    <property type="entry name" value="Nudix"/>
    <property type="match status" value="1"/>
</dbReference>
<organism evidence="2 3">
    <name type="scientific">Candidatus Dojkabacteria bacterium</name>
    <dbReference type="NCBI Taxonomy" id="2099670"/>
    <lineage>
        <taxon>Bacteria</taxon>
        <taxon>Candidatus Dojkabacteria</taxon>
    </lineage>
</organism>
<dbReference type="Gene3D" id="3.90.79.10">
    <property type="entry name" value="Nucleoside Triphosphate Pyrophosphohydrolase"/>
    <property type="match status" value="1"/>
</dbReference>
<reference evidence="2" key="2">
    <citation type="journal article" date="2021" name="Microbiome">
        <title>Successional dynamics and alternative stable states in a saline activated sludge microbial community over 9 years.</title>
        <authorList>
            <person name="Wang Y."/>
            <person name="Ye J."/>
            <person name="Ju F."/>
            <person name="Liu L."/>
            <person name="Boyd J.A."/>
            <person name="Deng Y."/>
            <person name="Parks D.H."/>
            <person name="Jiang X."/>
            <person name="Yin X."/>
            <person name="Woodcroft B.J."/>
            <person name="Tyson G.W."/>
            <person name="Hugenholtz P."/>
            <person name="Polz M.F."/>
            <person name="Zhang T."/>
        </authorList>
    </citation>
    <scope>NUCLEOTIDE SEQUENCE</scope>
    <source>
        <strain evidence="2">HKST-UBA11</strain>
    </source>
</reference>
<comment type="caution">
    <text evidence="2">The sequence shown here is derived from an EMBL/GenBank/DDBJ whole genome shotgun (WGS) entry which is preliminary data.</text>
</comment>
<accession>A0A955L8H0</accession>
<dbReference type="InterPro" id="IPR000086">
    <property type="entry name" value="NUDIX_hydrolase_dom"/>
</dbReference>
<dbReference type="InterPro" id="IPR015797">
    <property type="entry name" value="NUDIX_hydrolase-like_dom_sf"/>
</dbReference>
<dbReference type="Proteomes" id="UP000754563">
    <property type="component" value="Unassembled WGS sequence"/>
</dbReference>
<protein>
    <submittedName>
        <fullName evidence="2">NUDIX domain-containing protein</fullName>
    </submittedName>
</protein>
<dbReference type="PANTHER" id="PTHR43222:SF2">
    <property type="entry name" value="NUDIX HYDROLASE 23, CHLOROPLASTIC"/>
    <property type="match status" value="1"/>
</dbReference>
<dbReference type="Pfam" id="PF00293">
    <property type="entry name" value="NUDIX"/>
    <property type="match status" value="1"/>
</dbReference>